<accession>A0A0P0ABW2</accession>
<reference evidence="2" key="1">
    <citation type="submission" date="2015-05" db="EMBL/GenBank/DDBJ databases">
        <authorList>
            <person name="Oh H.-M."/>
            <person name="Yang J.-A."/>
            <person name="Cho J.-C."/>
            <person name="Kang I."/>
        </authorList>
    </citation>
    <scope>NUCLEOTIDE SEQUENCE [LARGE SCALE GENOMIC DNA]</scope>
    <source>
        <strain evidence="2">IMCC 12053</strain>
    </source>
</reference>
<keyword evidence="2" id="KW-1185">Reference proteome</keyword>
<sequence length="219" mass="23477">MVLLFRRMCLAFGVLTLCACQMTLPTLSALKHTKNAPSVTFSHSGIVLRGPDGYCVDTQSLRDEATTGFALMANCDALKGRTLSADDAPLAVLTASISAPVSSPAVADPDVLAAFFSTDSGRAALARSGQSSDVTLIDSYARGDAYYIHALDRSPNPMGAFSHEYWRAVALIKGRIVTLTVMPFTAYPLSGAQMKRQITYFTEDVLQANLDDRSVIVSE</sequence>
<dbReference type="RefSeq" id="WP_062217627.1">
    <property type="nucleotide sequence ID" value="NZ_CP012023.1"/>
</dbReference>
<evidence type="ECO:0000313" key="2">
    <source>
        <dbReference type="Proteomes" id="UP000064920"/>
    </source>
</evidence>
<dbReference type="KEGG" id="cmar:IMCC12053_1598"/>
<dbReference type="AlphaFoldDB" id="A0A0P0ABW2"/>
<dbReference type="PATRIC" id="fig|1397108.4.peg.1632"/>
<evidence type="ECO:0000313" key="1">
    <source>
        <dbReference type="EMBL" id="ALI55545.1"/>
    </source>
</evidence>
<name>A0A0P0ABW2_9RHOB</name>
<protein>
    <submittedName>
        <fullName evidence="1">Cation transport ATPase</fullName>
    </submittedName>
</protein>
<dbReference type="STRING" id="1397108.IMCC12053_1598"/>
<dbReference type="EMBL" id="CP012023">
    <property type="protein sequence ID" value="ALI55545.1"/>
    <property type="molecule type" value="Genomic_DNA"/>
</dbReference>
<dbReference type="Proteomes" id="UP000064920">
    <property type="component" value="Chromosome"/>
</dbReference>
<proteinExistence type="predicted"/>
<organism evidence="1 2">
    <name type="scientific">Celeribacter marinus</name>
    <dbReference type="NCBI Taxonomy" id="1397108"/>
    <lineage>
        <taxon>Bacteria</taxon>
        <taxon>Pseudomonadati</taxon>
        <taxon>Pseudomonadota</taxon>
        <taxon>Alphaproteobacteria</taxon>
        <taxon>Rhodobacterales</taxon>
        <taxon>Roseobacteraceae</taxon>
        <taxon>Celeribacter</taxon>
    </lineage>
</organism>
<gene>
    <name evidence="1" type="ORF">IMCC12053_1598</name>
</gene>
<dbReference type="PROSITE" id="PS51257">
    <property type="entry name" value="PROKAR_LIPOPROTEIN"/>
    <property type="match status" value="1"/>
</dbReference>